<name>A0A1Z4LYD3_9CYAN</name>
<accession>A0A1Z4LYD3</accession>
<proteinExistence type="predicted"/>
<dbReference type="Proteomes" id="UP000218418">
    <property type="component" value="Chromosome"/>
</dbReference>
<reference evidence="1 2" key="1">
    <citation type="submission" date="2017-06" db="EMBL/GenBank/DDBJ databases">
        <title>Genome sequencing of cyanobaciteial culture collection at National Institute for Environmental Studies (NIES).</title>
        <authorList>
            <person name="Hirose Y."/>
            <person name="Shimura Y."/>
            <person name="Fujisawa T."/>
            <person name="Nakamura Y."/>
            <person name="Kawachi M."/>
        </authorList>
    </citation>
    <scope>NUCLEOTIDE SEQUENCE [LARGE SCALE GENOMIC DNA]</scope>
    <source>
        <strain evidence="1 2">NIES-267</strain>
    </source>
</reference>
<organism evidence="1 2">
    <name type="scientific">Calothrix parasitica NIES-267</name>
    <dbReference type="NCBI Taxonomy" id="1973488"/>
    <lineage>
        <taxon>Bacteria</taxon>
        <taxon>Bacillati</taxon>
        <taxon>Cyanobacteriota</taxon>
        <taxon>Cyanophyceae</taxon>
        <taxon>Nostocales</taxon>
        <taxon>Calotrichaceae</taxon>
        <taxon>Calothrix</taxon>
    </lineage>
</organism>
<gene>
    <name evidence="1" type="ORF">NIES267_57400</name>
</gene>
<dbReference type="OrthoDB" id="484117at2"/>
<dbReference type="AlphaFoldDB" id="A0A1Z4LYD3"/>
<evidence type="ECO:0000313" key="2">
    <source>
        <dbReference type="Proteomes" id="UP000218418"/>
    </source>
</evidence>
<sequence>MKSGLIFKGLLLTTLVAVSGICLKLFNDNRVKQANRAEYCSKTKPLNQVKAKKYDRNGLKEREGPEVKVDGGTFYRQVSFKSKPVVPVVIFPEALDVNKWAKVPQSAIKYLGKGGDGDSLREWLSPDYYYLLEVPNDAKGLAFGRLCYKNGDATVHSIRNWKQLEDNKISINGKITLEHPTPLPKINPAHILVNTSSNQKDSLGDVTEVYFTKQRVRIP</sequence>
<dbReference type="EMBL" id="AP018227">
    <property type="protein sequence ID" value="BAY86234.1"/>
    <property type="molecule type" value="Genomic_DNA"/>
</dbReference>
<protein>
    <submittedName>
        <fullName evidence="1">Uncharacterized protein</fullName>
    </submittedName>
</protein>
<keyword evidence="2" id="KW-1185">Reference proteome</keyword>
<evidence type="ECO:0000313" key="1">
    <source>
        <dbReference type="EMBL" id="BAY86234.1"/>
    </source>
</evidence>